<reference evidence="1 2" key="1">
    <citation type="submission" date="2012-05" db="EMBL/GenBank/DDBJ databases">
        <title>Recombination and specialization in a pathogen metapopulation.</title>
        <authorList>
            <person name="Gardiner A."/>
            <person name="Kemen E."/>
            <person name="Schultz-Larsen T."/>
            <person name="MacLean D."/>
            <person name="Van Oosterhout C."/>
            <person name="Jones J.D.G."/>
        </authorList>
    </citation>
    <scope>NUCLEOTIDE SEQUENCE [LARGE SCALE GENOMIC DNA]</scope>
    <source>
        <strain evidence="1 2">Ac Nc2</strain>
    </source>
</reference>
<dbReference type="EMBL" id="CAIX01000072">
    <property type="protein sequence ID" value="CCI44517.1"/>
    <property type="molecule type" value="Genomic_DNA"/>
</dbReference>
<dbReference type="Proteomes" id="UP000053237">
    <property type="component" value="Unassembled WGS sequence"/>
</dbReference>
<dbReference type="AlphaFoldDB" id="A0A024GCW6"/>
<evidence type="ECO:0000313" key="2">
    <source>
        <dbReference type="Proteomes" id="UP000053237"/>
    </source>
</evidence>
<organism evidence="1 2">
    <name type="scientific">Albugo candida</name>
    <dbReference type="NCBI Taxonomy" id="65357"/>
    <lineage>
        <taxon>Eukaryota</taxon>
        <taxon>Sar</taxon>
        <taxon>Stramenopiles</taxon>
        <taxon>Oomycota</taxon>
        <taxon>Peronosporomycetes</taxon>
        <taxon>Albuginales</taxon>
        <taxon>Albuginaceae</taxon>
        <taxon>Albugo</taxon>
    </lineage>
</organism>
<evidence type="ECO:0000313" key="1">
    <source>
        <dbReference type="EMBL" id="CCI44517.1"/>
    </source>
</evidence>
<sequence>MTSCLFYIQSNLVTLSFRSRCGGIELSTASENYAIKLLLSVQCTIECHGDSTAFCFWNSSLSDAYCISHGFRNSHGNNRKIESRKCAVRLAKIDSFD</sequence>
<accession>A0A024GCW6</accession>
<dbReference type="InParanoid" id="A0A024GCW6"/>
<name>A0A024GCW6_9STRA</name>
<gene>
    <name evidence="1" type="ORF">BN9_053260</name>
</gene>
<proteinExistence type="predicted"/>
<protein>
    <submittedName>
        <fullName evidence="1">Uncharacterized protein</fullName>
    </submittedName>
</protein>
<comment type="caution">
    <text evidence="1">The sequence shown here is derived from an EMBL/GenBank/DDBJ whole genome shotgun (WGS) entry which is preliminary data.</text>
</comment>
<keyword evidence="2" id="KW-1185">Reference proteome</keyword>